<dbReference type="OrthoDB" id="910748at2"/>
<evidence type="ECO:0000256" key="5">
    <source>
        <dbReference type="ARBA" id="ARBA00023049"/>
    </source>
</evidence>
<protein>
    <recommendedName>
        <fullName evidence="7">Peptidase M48 domain-containing protein</fullName>
    </recommendedName>
</protein>
<evidence type="ECO:0000256" key="1">
    <source>
        <dbReference type="ARBA" id="ARBA00022670"/>
    </source>
</evidence>
<comment type="similarity">
    <text evidence="6">Belongs to the peptidase M48 family.</text>
</comment>
<dbReference type="PANTHER" id="PTHR22726">
    <property type="entry name" value="METALLOENDOPEPTIDASE OMA1"/>
    <property type="match status" value="1"/>
</dbReference>
<dbReference type="GO" id="GO:0046872">
    <property type="term" value="F:metal ion binding"/>
    <property type="evidence" value="ECO:0007669"/>
    <property type="project" value="UniProtKB-KW"/>
</dbReference>
<dbReference type="InterPro" id="IPR001915">
    <property type="entry name" value="Peptidase_M48"/>
</dbReference>
<dbReference type="KEGG" id="lul:LPB138_00560"/>
<keyword evidence="9" id="KW-1185">Reference proteome</keyword>
<reference evidence="8 9" key="1">
    <citation type="submission" date="2016-10" db="EMBL/GenBank/DDBJ databases">
        <title>Lutibacter sp. LPB0138, isolated from marine gastropod.</title>
        <authorList>
            <person name="Kim E."/>
            <person name="Yi H."/>
        </authorList>
    </citation>
    <scope>NUCLEOTIDE SEQUENCE [LARGE SCALE GENOMIC DNA]</scope>
    <source>
        <strain evidence="8 9">LPB0138</strain>
    </source>
</reference>
<dbReference type="Gene3D" id="3.30.2010.10">
    <property type="entry name" value="Metalloproteases ('zincins'), catalytic domain"/>
    <property type="match status" value="1"/>
</dbReference>
<dbReference type="Pfam" id="PF01435">
    <property type="entry name" value="Peptidase_M48"/>
    <property type="match status" value="1"/>
</dbReference>
<keyword evidence="3 6" id="KW-0378">Hydrolase</keyword>
<evidence type="ECO:0000256" key="3">
    <source>
        <dbReference type="ARBA" id="ARBA00022801"/>
    </source>
</evidence>
<dbReference type="GO" id="GO:0016020">
    <property type="term" value="C:membrane"/>
    <property type="evidence" value="ECO:0007669"/>
    <property type="project" value="TreeGrafter"/>
</dbReference>
<proteinExistence type="inferred from homology"/>
<dbReference type="Proteomes" id="UP000176050">
    <property type="component" value="Chromosome"/>
</dbReference>
<evidence type="ECO:0000256" key="4">
    <source>
        <dbReference type="ARBA" id="ARBA00022833"/>
    </source>
</evidence>
<organism evidence="8 9">
    <name type="scientific">Urechidicola croceus</name>
    <dbReference type="NCBI Taxonomy" id="1850246"/>
    <lineage>
        <taxon>Bacteria</taxon>
        <taxon>Pseudomonadati</taxon>
        <taxon>Bacteroidota</taxon>
        <taxon>Flavobacteriia</taxon>
        <taxon>Flavobacteriales</taxon>
        <taxon>Flavobacteriaceae</taxon>
        <taxon>Urechidicola</taxon>
    </lineage>
</organism>
<name>A0A1D8P3X0_9FLAO</name>
<sequence length="440" mass="51846">MKQLLIFLCLSITFQSFTQTTHLLDTTDLKKREDFIKKYENKYEIFNKNLKKEFKGKMKNEVLNFYDLTQKKFINILNKEQLLFNDSFQNYTDSLASILITRNPEIKNENLQIFISKHSSPNALCLGDGTLILHLGLFNYLENENQLLSVISHEIGHQLLKHTKTTIEEKAKINTTVLSKKSNIAQSFKKNKYNRNTKAFGLLKDLLYTAGETHREYESQADSIGYVIYKNTGLPPLQFIGALEILAQIDSLPSAEIKTKTYKTFFNLPEQQFDEKWLVSENFESYNYDMFKDKINKDSIKSHPDIEERISRLKKNFTELNIDSHSDIIPNSSFLNLKEIAFKSEIENLHYLNEYGLSVYSILKKLETDSENEYYKQWLGKNFHEIYHAKKKYQLNRYVDRVSPKNQSESYQLFLNFIWNLKLDEIKTIANYYSVEEKIE</sequence>
<dbReference type="STRING" id="1850246.LPB138_00560"/>
<dbReference type="InterPro" id="IPR051156">
    <property type="entry name" value="Mito/Outer_Membr_Metalloprot"/>
</dbReference>
<dbReference type="GO" id="GO:0051603">
    <property type="term" value="P:proteolysis involved in protein catabolic process"/>
    <property type="evidence" value="ECO:0007669"/>
    <property type="project" value="TreeGrafter"/>
</dbReference>
<comment type="cofactor">
    <cofactor evidence="6">
        <name>Zn(2+)</name>
        <dbReference type="ChEBI" id="CHEBI:29105"/>
    </cofactor>
    <text evidence="6">Binds 1 zinc ion per subunit.</text>
</comment>
<evidence type="ECO:0000313" key="8">
    <source>
        <dbReference type="EMBL" id="AOW19268.1"/>
    </source>
</evidence>
<dbReference type="PANTHER" id="PTHR22726:SF1">
    <property type="entry name" value="METALLOENDOPEPTIDASE OMA1, MITOCHONDRIAL"/>
    <property type="match status" value="1"/>
</dbReference>
<evidence type="ECO:0000259" key="7">
    <source>
        <dbReference type="Pfam" id="PF01435"/>
    </source>
</evidence>
<evidence type="ECO:0000313" key="9">
    <source>
        <dbReference type="Proteomes" id="UP000176050"/>
    </source>
</evidence>
<accession>A0A1D8P3X0</accession>
<evidence type="ECO:0000256" key="2">
    <source>
        <dbReference type="ARBA" id="ARBA00022723"/>
    </source>
</evidence>
<keyword evidence="5 6" id="KW-0482">Metalloprotease</keyword>
<keyword evidence="4 6" id="KW-0862">Zinc</keyword>
<evidence type="ECO:0000256" key="6">
    <source>
        <dbReference type="RuleBase" id="RU003983"/>
    </source>
</evidence>
<gene>
    <name evidence="8" type="ORF">LPB138_00560</name>
</gene>
<dbReference type="RefSeq" id="WP_070235398.1">
    <property type="nucleotide sequence ID" value="NZ_CP017478.1"/>
</dbReference>
<dbReference type="EMBL" id="CP017478">
    <property type="protein sequence ID" value="AOW19268.1"/>
    <property type="molecule type" value="Genomic_DNA"/>
</dbReference>
<keyword evidence="1 6" id="KW-0645">Protease</keyword>
<keyword evidence="2" id="KW-0479">Metal-binding</keyword>
<dbReference type="AlphaFoldDB" id="A0A1D8P3X0"/>
<feature type="domain" description="Peptidase M48" evidence="7">
    <location>
        <begin position="102"/>
        <end position="315"/>
    </location>
</feature>
<dbReference type="GO" id="GO:0004222">
    <property type="term" value="F:metalloendopeptidase activity"/>
    <property type="evidence" value="ECO:0007669"/>
    <property type="project" value="InterPro"/>
</dbReference>